<proteinExistence type="predicted"/>
<dbReference type="InterPro" id="IPR001387">
    <property type="entry name" value="Cro/C1-type_HTH"/>
</dbReference>
<dbReference type="EMBL" id="JAIBOA010000019">
    <property type="protein sequence ID" value="MBW8485932.1"/>
    <property type="molecule type" value="Genomic_DNA"/>
</dbReference>
<dbReference type="Pfam" id="PF13560">
    <property type="entry name" value="HTH_31"/>
    <property type="match status" value="1"/>
</dbReference>
<dbReference type="SUPFAM" id="SSF47413">
    <property type="entry name" value="lambda repressor-like DNA-binding domains"/>
    <property type="match status" value="1"/>
</dbReference>
<comment type="caution">
    <text evidence="2">The sequence shown here is derived from an EMBL/GenBank/DDBJ whole genome shotgun (WGS) entry which is preliminary data.</text>
</comment>
<organism evidence="2 3">
    <name type="scientific">Actinomadura parmotrematis</name>
    <dbReference type="NCBI Taxonomy" id="2864039"/>
    <lineage>
        <taxon>Bacteria</taxon>
        <taxon>Bacillati</taxon>
        <taxon>Actinomycetota</taxon>
        <taxon>Actinomycetes</taxon>
        <taxon>Streptosporangiales</taxon>
        <taxon>Thermomonosporaceae</taxon>
        <taxon>Actinomadura</taxon>
    </lineage>
</organism>
<evidence type="ECO:0000313" key="3">
    <source>
        <dbReference type="Proteomes" id="UP000774570"/>
    </source>
</evidence>
<protein>
    <submittedName>
        <fullName evidence="2">Helix-turn-helix transcriptional regulator</fullName>
    </submittedName>
</protein>
<dbReference type="CDD" id="cd00093">
    <property type="entry name" value="HTH_XRE"/>
    <property type="match status" value="1"/>
</dbReference>
<gene>
    <name evidence="2" type="ORF">K1Y72_26390</name>
</gene>
<dbReference type="Proteomes" id="UP000774570">
    <property type="component" value="Unassembled WGS sequence"/>
</dbReference>
<dbReference type="PROSITE" id="PS50943">
    <property type="entry name" value="HTH_CROC1"/>
    <property type="match status" value="1"/>
</dbReference>
<dbReference type="InterPro" id="IPR043917">
    <property type="entry name" value="DUF5753"/>
</dbReference>
<dbReference type="SMART" id="SM00530">
    <property type="entry name" value="HTH_XRE"/>
    <property type="match status" value="1"/>
</dbReference>
<dbReference type="Gene3D" id="1.10.260.40">
    <property type="entry name" value="lambda repressor-like DNA-binding domains"/>
    <property type="match status" value="1"/>
</dbReference>
<evidence type="ECO:0000259" key="1">
    <source>
        <dbReference type="PROSITE" id="PS50943"/>
    </source>
</evidence>
<accession>A0ABS7FZP3</accession>
<dbReference type="InterPro" id="IPR010982">
    <property type="entry name" value="Lambda_DNA-bd_dom_sf"/>
</dbReference>
<dbReference type="RefSeq" id="WP_220169169.1">
    <property type="nucleotide sequence ID" value="NZ_JAIBOA010000019.1"/>
</dbReference>
<keyword evidence="3" id="KW-1185">Reference proteome</keyword>
<name>A0ABS7FZP3_9ACTN</name>
<evidence type="ECO:0000313" key="2">
    <source>
        <dbReference type="EMBL" id="MBW8485932.1"/>
    </source>
</evidence>
<sequence length="294" mass="32439">MTDEERDGRAAGDRVRLAAELRGLRELAGLSGRELGRRIGMSQSQISRIEAGRVLPKLPQVKAWAAAVDAPAEKRAWLASMIESMYTEVDTWSAALQGRTDLQGELKDRETGAQWVRSFQPGIVPGHLQTAEYVKRVFAMYPEFPYGKDELAAAVAGRLDRQLALYDAGRRFDFLIGEAGLRWRPGPPSVQLAQLDRIASLATLENVTIGLIPLRSAAVTYLSHGFVIFTDGEEPGHDTYVTIETVHAGITVHRPEETRLYEGRWALLEQMAVFGDEAAALLGEIAADIREDAR</sequence>
<dbReference type="Pfam" id="PF19054">
    <property type="entry name" value="DUF5753"/>
    <property type="match status" value="1"/>
</dbReference>
<feature type="domain" description="HTH cro/C1-type" evidence="1">
    <location>
        <begin position="21"/>
        <end position="75"/>
    </location>
</feature>
<reference evidence="2 3" key="1">
    <citation type="submission" date="2021-07" db="EMBL/GenBank/DDBJ databases">
        <title>Actinomadura sp. PM05-2 isolated from lichen.</title>
        <authorList>
            <person name="Somphong A."/>
            <person name="Phongsopitanun W."/>
            <person name="Tanasupawat S."/>
            <person name="Peongsungnone V."/>
        </authorList>
    </citation>
    <scope>NUCLEOTIDE SEQUENCE [LARGE SCALE GENOMIC DNA]</scope>
    <source>
        <strain evidence="2 3">PM05-2</strain>
    </source>
</reference>